<accession>R4WHT6</accession>
<reference evidence="6 7" key="2">
    <citation type="journal article" date="2018" name="Int. J. Syst. Evol. Microbiol.">
        <title>Burkholderia insecticola sp. nov., a gut symbiotic bacterium of the bean bug Riptortus pedestris.</title>
        <authorList>
            <person name="Takeshita K."/>
            <person name="Tamaki H."/>
            <person name="Ohbayashi T."/>
            <person name="Meng X.-Y."/>
            <person name="Sone T."/>
            <person name="Mitani Y."/>
            <person name="Peeters C."/>
            <person name="Kikuchi Y."/>
            <person name="Vandamme P."/>
        </authorList>
    </citation>
    <scope>NUCLEOTIDE SEQUENCE [LARGE SCALE GENOMIC DNA]</scope>
    <source>
        <strain evidence="6">RPE64</strain>
    </source>
</reference>
<dbReference type="GO" id="GO:0047372">
    <property type="term" value="F:monoacylglycerol lipase activity"/>
    <property type="evidence" value="ECO:0007669"/>
    <property type="project" value="UniProtKB-EC"/>
</dbReference>
<protein>
    <recommendedName>
        <fullName evidence="4">Monoacylglycerol lipase</fullName>
        <ecNumber evidence="3">3.1.1.23</ecNumber>
    </recommendedName>
</protein>
<dbReference type="PATRIC" id="fig|758793.3.peg.2057"/>
<dbReference type="EMBL" id="AP013058">
    <property type="protein sequence ID" value="BAN23808.1"/>
    <property type="molecule type" value="Genomic_DNA"/>
</dbReference>
<gene>
    <name evidence="6" type="ORF">BRPE64_ACDS20540</name>
</gene>
<evidence type="ECO:0000313" key="7">
    <source>
        <dbReference type="Proteomes" id="UP000013966"/>
    </source>
</evidence>
<reference evidence="6 7" key="1">
    <citation type="journal article" date="2013" name="Genome Announc.">
        <title>Complete Genome Sequence of Burkholderia sp. Strain RPE64, Bacterial Symbiont of the Bean Bug Riptortus pedestris.</title>
        <authorList>
            <person name="Shibata T.F."/>
            <person name="Maeda T."/>
            <person name="Nikoh N."/>
            <person name="Yamaguchi K."/>
            <person name="Oshima K."/>
            <person name="Hattori M."/>
            <person name="Nishiyama T."/>
            <person name="Hasebe M."/>
            <person name="Fukatsu T."/>
            <person name="Kikuchi Y."/>
            <person name="Shigenobu S."/>
        </authorList>
    </citation>
    <scope>NUCLEOTIDE SEQUENCE [LARGE SCALE GENOMIC DNA]</scope>
</reference>
<dbReference type="FunFam" id="3.40.50.1820:FF:000117">
    <property type="entry name" value="Monoglyceride lipase, putative"/>
    <property type="match status" value="1"/>
</dbReference>
<organism evidence="6 7">
    <name type="scientific">Caballeronia insecticola</name>
    <dbReference type="NCBI Taxonomy" id="758793"/>
    <lineage>
        <taxon>Bacteria</taxon>
        <taxon>Pseudomonadati</taxon>
        <taxon>Pseudomonadota</taxon>
        <taxon>Betaproteobacteria</taxon>
        <taxon>Burkholderiales</taxon>
        <taxon>Burkholderiaceae</taxon>
        <taxon>Caballeronia</taxon>
    </lineage>
</organism>
<dbReference type="InterPro" id="IPR051044">
    <property type="entry name" value="MAG_DAG_Lipase"/>
</dbReference>
<name>R4WHT6_9BURK</name>
<evidence type="ECO:0000313" key="6">
    <source>
        <dbReference type="EMBL" id="BAN23808.1"/>
    </source>
</evidence>
<dbReference type="InterPro" id="IPR029058">
    <property type="entry name" value="AB_hydrolase_fold"/>
</dbReference>
<dbReference type="AlphaFoldDB" id="R4WHT6"/>
<keyword evidence="7" id="KW-1185">Reference proteome</keyword>
<evidence type="ECO:0000256" key="1">
    <source>
        <dbReference type="ARBA" id="ARBA00001613"/>
    </source>
</evidence>
<evidence type="ECO:0000256" key="3">
    <source>
        <dbReference type="ARBA" id="ARBA00013254"/>
    </source>
</evidence>
<comment type="catalytic activity">
    <reaction evidence="1">
        <text>Hydrolyzes glycerol monoesters of long-chain fatty acids.</text>
        <dbReference type="EC" id="3.1.1.23"/>
    </reaction>
</comment>
<dbReference type="EC" id="3.1.1.23" evidence="3"/>
<dbReference type="Pfam" id="PF12146">
    <property type="entry name" value="Hydrolase_4"/>
    <property type="match status" value="1"/>
</dbReference>
<dbReference type="Gene3D" id="3.40.50.1820">
    <property type="entry name" value="alpha/beta hydrolase"/>
    <property type="match status" value="1"/>
</dbReference>
<dbReference type="Proteomes" id="UP000013966">
    <property type="component" value="Chromosome 1"/>
</dbReference>
<keyword evidence="6" id="KW-0378">Hydrolase</keyword>
<dbReference type="SUPFAM" id="SSF53474">
    <property type="entry name" value="alpha/beta-Hydrolases"/>
    <property type="match status" value="1"/>
</dbReference>
<dbReference type="PANTHER" id="PTHR11614">
    <property type="entry name" value="PHOSPHOLIPASE-RELATED"/>
    <property type="match status" value="1"/>
</dbReference>
<dbReference type="KEGG" id="buo:BRPE64_ACDS20540"/>
<sequence>MMARNIYSTSAVTTRHGADLFLHRWRPVPEGEPEARIALVHGLGEHAGRYDALALALNAAGIELIAIDLRGHGKSSGARVSVRVFNDYLRDVDVLLEACAATPPAATPLFLMGHSMGGAVAALYAAERAQDIDLAGLILSSPALKPGAGTPRWKASLARVAGLLAPRMAAFSIDPSLLSRASGVVEAYRRDPLVHHGAVPARTAAQILAGMERVAAKRGAITLPLYVFHGTADTICDPAGSREFEAAAASTDKTLALYEGSAHETLNDLDRDRVIRELIDWTLVRADYARTHAPRRAT</sequence>
<dbReference type="STRING" id="758793.BRPE64_ACDS20540"/>
<proteinExistence type="inferred from homology"/>
<evidence type="ECO:0000256" key="2">
    <source>
        <dbReference type="ARBA" id="ARBA00008645"/>
    </source>
</evidence>
<dbReference type="HOGENOM" id="CLU_026209_7_2_4"/>
<evidence type="ECO:0000259" key="5">
    <source>
        <dbReference type="Pfam" id="PF12146"/>
    </source>
</evidence>
<feature type="domain" description="Serine aminopeptidase S33" evidence="5">
    <location>
        <begin position="32"/>
        <end position="270"/>
    </location>
</feature>
<comment type="similarity">
    <text evidence="2">Belongs to the AB hydrolase superfamily.</text>
</comment>
<dbReference type="InterPro" id="IPR022742">
    <property type="entry name" value="Hydrolase_4"/>
</dbReference>
<evidence type="ECO:0000256" key="4">
    <source>
        <dbReference type="ARBA" id="ARBA00071261"/>
    </source>
</evidence>